<reference evidence="1 4" key="1">
    <citation type="submission" date="2015-10" db="EMBL/GenBank/DDBJ databases">
        <title>Tn-seq of a polymicrobial infection.</title>
        <authorList>
            <person name="Stacy A."/>
            <person name="Rumbaugh K.P."/>
            <person name="Whiteley M."/>
        </authorList>
    </citation>
    <scope>NUCLEOTIDE SEQUENCE [LARGE SCALE GENOMIC DNA]</scope>
    <source>
        <strain evidence="1 4">624</strain>
    </source>
</reference>
<protein>
    <submittedName>
        <fullName evidence="3">Uncharacterized protein</fullName>
    </submittedName>
</protein>
<evidence type="ECO:0000313" key="5">
    <source>
        <dbReference type="Proteomes" id="UP000226080"/>
    </source>
</evidence>
<reference evidence="2 5" key="2">
    <citation type="submission" date="2017-10" db="EMBL/GenBank/DDBJ databases">
        <title>Draft genome sequences of Aggregatibacter actinomycetemcomitans strains 310a and 310b.</title>
        <authorList>
            <person name="May A.C."/>
            <person name="Ohta H."/>
            <person name="Maeda H."/>
            <person name="Kokeguchi S."/>
            <person name="Cugini C."/>
        </authorList>
    </citation>
    <scope>NUCLEOTIDE SEQUENCE [LARGE SCALE GENOMIC DNA]</scope>
    <source>
        <strain evidence="2 5">310b</strain>
    </source>
</reference>
<reference evidence="3 6" key="3">
    <citation type="submission" date="2019-08" db="EMBL/GenBank/DDBJ databases">
        <title>Whole genome sequencing of Aggregatibacter actinomycetemcomitans cultured from blood stream infections in Denmark reveals a novel phylogenetic lineage expressing serotype a membrane O polysaccharide.</title>
        <authorList>
            <person name="Nedergaard S."/>
            <person name="Kobel C.M."/>
            <person name="Nielsen M.B."/>
            <person name="Moeller R.T."/>
            <person name="Jensen A.B."/>
            <person name="Noerskov-Lauritsen N."/>
        </authorList>
    </citation>
    <scope>NUCLEOTIDE SEQUENCE [LARGE SCALE GENOMIC DNA]</scope>
    <source>
        <strain evidence="3 6">PN_563</strain>
    </source>
</reference>
<accession>A0A5D0EKZ2</accession>
<evidence type="ECO:0000313" key="2">
    <source>
        <dbReference type="EMBL" id="PHO20570.1"/>
    </source>
</evidence>
<dbReference type="KEGG" id="aact:ACT75_11005"/>
<gene>
    <name evidence="1" type="ORF">ACT75_11005</name>
    <name evidence="2" type="ORF">CQR80_05995</name>
    <name evidence="3" type="ORF">FXB79_04575</name>
</gene>
<proteinExistence type="predicted"/>
<sequence length="89" mass="10255">MYPPFLYSIFEQVHPPKTPIKVTALSTTLQPLNIRHKLEPITKPKQLFSQYNSLIIFILDFDFILMLVLIDAPPFSPQENHEPAYSASI</sequence>
<dbReference type="AlphaFoldDB" id="A0A5D0EKZ2"/>
<dbReference type="EMBL" id="CP012959">
    <property type="protein sequence ID" value="AMQ95008.1"/>
    <property type="molecule type" value="Genomic_DNA"/>
</dbReference>
<evidence type="ECO:0000313" key="4">
    <source>
        <dbReference type="Proteomes" id="UP000072236"/>
    </source>
</evidence>
<evidence type="ECO:0000313" key="1">
    <source>
        <dbReference type="EMBL" id="AMQ95008.1"/>
    </source>
</evidence>
<evidence type="ECO:0000313" key="6">
    <source>
        <dbReference type="Proteomes" id="UP000323012"/>
    </source>
</evidence>
<dbReference type="Proteomes" id="UP000226080">
    <property type="component" value="Unassembled WGS sequence"/>
</dbReference>
<dbReference type="Proteomes" id="UP000323012">
    <property type="component" value="Unassembled WGS sequence"/>
</dbReference>
<dbReference type="EMBL" id="PCGW01000009">
    <property type="protein sequence ID" value="PHO20570.1"/>
    <property type="molecule type" value="Genomic_DNA"/>
</dbReference>
<dbReference type="RefSeq" id="WP_005537768.1">
    <property type="nucleotide sequence ID" value="NZ_CP012959.1"/>
</dbReference>
<evidence type="ECO:0000313" key="3">
    <source>
        <dbReference type="EMBL" id="TYA39197.1"/>
    </source>
</evidence>
<dbReference type="EMBL" id="VSED01000009">
    <property type="protein sequence ID" value="TYA39197.1"/>
    <property type="molecule type" value="Genomic_DNA"/>
</dbReference>
<organism evidence="3 6">
    <name type="scientific">Aggregatibacter actinomycetemcomitans</name>
    <name type="common">Actinobacillus actinomycetemcomitans</name>
    <name type="synonym">Haemophilus actinomycetemcomitans</name>
    <dbReference type="NCBI Taxonomy" id="714"/>
    <lineage>
        <taxon>Bacteria</taxon>
        <taxon>Pseudomonadati</taxon>
        <taxon>Pseudomonadota</taxon>
        <taxon>Gammaproteobacteria</taxon>
        <taxon>Pasteurellales</taxon>
        <taxon>Pasteurellaceae</taxon>
        <taxon>Aggregatibacter</taxon>
    </lineage>
</organism>
<dbReference type="Proteomes" id="UP000072236">
    <property type="component" value="Chromosome"/>
</dbReference>
<keyword evidence="5" id="KW-1185">Reference proteome</keyword>
<name>A0A5D0EKZ2_AGGAC</name>